<dbReference type="HOGENOM" id="CLU_104194_3_0_0"/>
<dbReference type="GO" id="GO:0009399">
    <property type="term" value="P:nitrogen fixation"/>
    <property type="evidence" value="ECO:0007669"/>
    <property type="project" value="InterPro"/>
</dbReference>
<dbReference type="InParanoid" id="E6W6M0"/>
<dbReference type="CDD" id="cd00853">
    <property type="entry name" value="NifX"/>
    <property type="match status" value="1"/>
</dbReference>
<reference evidence="4 5" key="1">
    <citation type="submission" date="2010-12" db="EMBL/GenBank/DDBJ databases">
        <title>Complete sequence of Desulfurispirillum indicum S5.</title>
        <authorList>
            <consortium name="US DOE Joint Genome Institute"/>
            <person name="Lucas S."/>
            <person name="Copeland A."/>
            <person name="Lapidus A."/>
            <person name="Cheng J.-F."/>
            <person name="Goodwin L."/>
            <person name="Pitluck S."/>
            <person name="Chertkov O."/>
            <person name="Held B."/>
            <person name="Detter J.C."/>
            <person name="Han C."/>
            <person name="Tapia R."/>
            <person name="Land M."/>
            <person name="Hauser L."/>
            <person name="Kyrpides N."/>
            <person name="Ivanova N."/>
            <person name="Mikhailova N."/>
            <person name="Haggblom M."/>
            <person name="Rauschenbach I."/>
            <person name="Bini E."/>
            <person name="Woyke T."/>
        </authorList>
    </citation>
    <scope>NUCLEOTIDE SEQUENCE [LARGE SCALE GENOMIC DNA]</scope>
    <source>
        <strain evidence="5">ATCC BAA-1389 / DSM 22839 / S5</strain>
    </source>
</reference>
<dbReference type="OrthoDB" id="9797941at2"/>
<dbReference type="eggNOG" id="COG1433">
    <property type="taxonomic scope" value="Bacteria"/>
</dbReference>
<keyword evidence="5" id="KW-1185">Reference proteome</keyword>
<evidence type="ECO:0000256" key="1">
    <source>
        <dbReference type="ARBA" id="ARBA00010285"/>
    </source>
</evidence>
<dbReference type="SUPFAM" id="SSF53146">
    <property type="entry name" value="Nitrogenase accessory factor-like"/>
    <property type="match status" value="1"/>
</dbReference>
<sequence>MKVAFCTNSLKEVDEHFGRSHQMAIYNVKPEGYEFVEVREMGAVDSAQDAHASSIERKVQRIKDCAIVYMTEIGGPAAATVVRSKIHPVKVPAPQPIEDILASLQKVLAGSPPPWLRKIMQQEG</sequence>
<dbReference type="AlphaFoldDB" id="E6W6M0"/>
<dbReference type="NCBIfam" id="TIGR02663">
    <property type="entry name" value="nifX"/>
    <property type="match status" value="1"/>
</dbReference>
<protein>
    <submittedName>
        <fullName evidence="4">Nitrogen fixation protein NifX</fullName>
    </submittedName>
</protein>
<dbReference type="PANTHER" id="PTHR33937:SF1">
    <property type="entry name" value="IRON-MOLIBDENUM COFACTOR PROCESSING PROTEIN"/>
    <property type="match status" value="1"/>
</dbReference>
<accession>E6W6M0</accession>
<keyword evidence="2" id="KW-0535">Nitrogen fixation</keyword>
<evidence type="ECO:0000259" key="3">
    <source>
        <dbReference type="Pfam" id="PF02579"/>
    </source>
</evidence>
<dbReference type="PANTHER" id="PTHR33937">
    <property type="entry name" value="IRON-MOLYBDENUM PROTEIN-RELATED-RELATED"/>
    <property type="match status" value="1"/>
</dbReference>
<evidence type="ECO:0000256" key="2">
    <source>
        <dbReference type="ARBA" id="ARBA00023231"/>
    </source>
</evidence>
<dbReference type="InterPro" id="IPR013480">
    <property type="entry name" value="NifX"/>
</dbReference>
<organism evidence="4 5">
    <name type="scientific">Desulfurispirillum indicum (strain ATCC BAA-1389 / DSM 22839 / S5)</name>
    <dbReference type="NCBI Taxonomy" id="653733"/>
    <lineage>
        <taxon>Bacteria</taxon>
        <taxon>Pseudomonadati</taxon>
        <taxon>Chrysiogenota</taxon>
        <taxon>Chrysiogenia</taxon>
        <taxon>Chrysiogenales</taxon>
        <taxon>Chrysiogenaceae</taxon>
        <taxon>Desulfurispirillum</taxon>
    </lineage>
</organism>
<evidence type="ECO:0000313" key="4">
    <source>
        <dbReference type="EMBL" id="ADU65020.1"/>
    </source>
</evidence>
<dbReference type="RefSeq" id="WP_013504909.1">
    <property type="nucleotide sequence ID" value="NC_014836.1"/>
</dbReference>
<dbReference type="EMBL" id="CP002432">
    <property type="protein sequence ID" value="ADU65020.1"/>
    <property type="molecule type" value="Genomic_DNA"/>
</dbReference>
<dbReference type="STRING" id="653733.Selin_0264"/>
<proteinExistence type="inferred from homology"/>
<dbReference type="GO" id="GO:0051540">
    <property type="term" value="F:metal cluster binding"/>
    <property type="evidence" value="ECO:0007669"/>
    <property type="project" value="InterPro"/>
</dbReference>
<name>E6W6M0_DESIS</name>
<dbReference type="Pfam" id="PF02579">
    <property type="entry name" value="Nitro_FeMo-Co"/>
    <property type="match status" value="1"/>
</dbReference>
<dbReference type="InterPro" id="IPR003731">
    <property type="entry name" value="Di-Nase_FeMo-co_biosynth"/>
</dbReference>
<dbReference type="Proteomes" id="UP000002572">
    <property type="component" value="Chromosome"/>
</dbReference>
<evidence type="ECO:0000313" key="5">
    <source>
        <dbReference type="Proteomes" id="UP000002572"/>
    </source>
</evidence>
<comment type="similarity">
    <text evidence="1">Belongs to the NifX/NifY family.</text>
</comment>
<feature type="domain" description="Dinitrogenase iron-molybdenum cofactor biosynthesis" evidence="3">
    <location>
        <begin position="11"/>
        <end position="106"/>
    </location>
</feature>
<gene>
    <name evidence="4" type="ordered locus">Selin_0264</name>
</gene>
<dbReference type="Gene3D" id="3.30.420.130">
    <property type="entry name" value="Dinitrogenase iron-molybdenum cofactor biosynthesis domain"/>
    <property type="match status" value="1"/>
</dbReference>
<dbReference type="InterPro" id="IPR051840">
    <property type="entry name" value="NifX/NifY_domain"/>
</dbReference>
<dbReference type="InterPro" id="IPR034169">
    <property type="entry name" value="NifX-like"/>
</dbReference>
<dbReference type="InterPro" id="IPR036105">
    <property type="entry name" value="DiNase_FeMo-co_biosyn_sf"/>
</dbReference>
<dbReference type="KEGG" id="din:Selin_0264"/>